<keyword evidence="5" id="KW-1185">Reference proteome</keyword>
<dbReference type="Proteomes" id="UP000612893">
    <property type="component" value="Unassembled WGS sequence"/>
</dbReference>
<proteinExistence type="predicted"/>
<keyword evidence="2" id="KW-1133">Transmembrane helix</keyword>
<keyword evidence="2" id="KW-0472">Membrane</keyword>
<sequence length="212" mass="20779">MSSTKPWALKLLAFLACSTASLSAVTDVHAAAAATVVLSRASGTAGTPVTATYTAPGCGGGVAATVAFALDDFTGHQFGTTTMNPATCSASLTFPVAGSAGGHRIVGYVANSGAPVASAPFTILAAPPAPPPTPEPTPTPTPTPIPTPTLTPTPTATPAAAAQSSSGIVNSLLVPGLIAIIALLIIAVVVLLVLLRRRRSRDDLGTGPPPGA</sequence>
<dbReference type="EMBL" id="JAEKNR010000022">
    <property type="protein sequence ID" value="MBJ7596752.1"/>
    <property type="molecule type" value="Genomic_DNA"/>
</dbReference>
<reference evidence="4" key="1">
    <citation type="submission" date="2020-10" db="EMBL/GenBank/DDBJ databases">
        <title>Ca. Dormibacterota MAGs.</title>
        <authorList>
            <person name="Montgomery K."/>
        </authorList>
    </citation>
    <scope>NUCLEOTIDE SEQUENCE [LARGE SCALE GENOMIC DNA]</scope>
    <source>
        <strain evidence="4">SC8812_S17_10</strain>
    </source>
</reference>
<keyword evidence="2" id="KW-0812">Transmembrane</keyword>
<feature type="region of interest" description="Disordered" evidence="1">
    <location>
        <begin position="126"/>
        <end position="159"/>
    </location>
</feature>
<feature type="signal peptide" evidence="3">
    <location>
        <begin position="1"/>
        <end position="23"/>
    </location>
</feature>
<dbReference type="AlphaFoldDB" id="A0A934NBW8"/>
<accession>A0A934NBW8</accession>
<evidence type="ECO:0000256" key="1">
    <source>
        <dbReference type="SAM" id="MobiDB-lite"/>
    </source>
</evidence>
<protein>
    <recommendedName>
        <fullName evidence="6">Bacterial Ig-like domain-containing protein</fullName>
    </recommendedName>
</protein>
<evidence type="ECO:0000256" key="3">
    <source>
        <dbReference type="SAM" id="SignalP"/>
    </source>
</evidence>
<feature type="compositionally biased region" description="Pro residues" evidence="1">
    <location>
        <begin position="127"/>
        <end position="151"/>
    </location>
</feature>
<name>A0A934NBW8_9BACT</name>
<comment type="caution">
    <text evidence="4">The sequence shown here is derived from an EMBL/GenBank/DDBJ whole genome shotgun (WGS) entry which is preliminary data.</text>
</comment>
<evidence type="ECO:0000256" key="2">
    <source>
        <dbReference type="SAM" id="Phobius"/>
    </source>
</evidence>
<feature type="chain" id="PRO_5036724857" description="Bacterial Ig-like domain-containing protein" evidence="3">
    <location>
        <begin position="24"/>
        <end position="212"/>
    </location>
</feature>
<keyword evidence="3" id="KW-0732">Signal</keyword>
<evidence type="ECO:0000313" key="5">
    <source>
        <dbReference type="Proteomes" id="UP000612893"/>
    </source>
</evidence>
<evidence type="ECO:0008006" key="6">
    <source>
        <dbReference type="Google" id="ProtNLM"/>
    </source>
</evidence>
<gene>
    <name evidence="4" type="ORF">JF922_01510</name>
</gene>
<feature type="transmembrane region" description="Helical" evidence="2">
    <location>
        <begin position="172"/>
        <end position="195"/>
    </location>
</feature>
<dbReference type="RefSeq" id="WP_338198583.1">
    <property type="nucleotide sequence ID" value="NZ_JAEKNR010000022.1"/>
</dbReference>
<organism evidence="4 5">
    <name type="scientific">Candidatus Nephthysia bennettiae</name>
    <dbReference type="NCBI Taxonomy" id="3127016"/>
    <lineage>
        <taxon>Bacteria</taxon>
        <taxon>Bacillati</taxon>
        <taxon>Candidatus Dormiibacterota</taxon>
        <taxon>Candidatus Dormibacteria</taxon>
        <taxon>Candidatus Dormibacterales</taxon>
        <taxon>Candidatus Dormibacteraceae</taxon>
        <taxon>Candidatus Nephthysia</taxon>
    </lineage>
</organism>
<evidence type="ECO:0000313" key="4">
    <source>
        <dbReference type="EMBL" id="MBJ7596752.1"/>
    </source>
</evidence>